<dbReference type="GO" id="GO:0003735">
    <property type="term" value="F:structural constituent of ribosome"/>
    <property type="evidence" value="ECO:0007669"/>
    <property type="project" value="InterPro"/>
</dbReference>
<evidence type="ECO:0000256" key="4">
    <source>
        <dbReference type="ARBA" id="ARBA00022640"/>
    </source>
</evidence>
<reference evidence="13" key="1">
    <citation type="journal article" date="2019" name="Sci. Rep.">
        <title>Draft genome of Tanacetum cinerariifolium, the natural source of mosquito coil.</title>
        <authorList>
            <person name="Yamashiro T."/>
            <person name="Shiraishi A."/>
            <person name="Satake H."/>
            <person name="Nakayama K."/>
        </authorList>
    </citation>
    <scope>NUCLEOTIDE SEQUENCE</scope>
</reference>
<accession>A0A6L2MTS6</accession>
<keyword evidence="3" id="KW-0150">Chloroplast</keyword>
<dbReference type="EMBL" id="BKCJ010007461">
    <property type="protein sequence ID" value="GEU77386.1"/>
    <property type="molecule type" value="Genomic_DNA"/>
</dbReference>
<dbReference type="GO" id="GO:0009507">
    <property type="term" value="C:chloroplast"/>
    <property type="evidence" value="ECO:0007669"/>
    <property type="project" value="UniProtKB-SubCell"/>
</dbReference>
<evidence type="ECO:0000256" key="3">
    <source>
        <dbReference type="ARBA" id="ARBA00022528"/>
    </source>
</evidence>
<keyword evidence="4" id="KW-0934">Plastid</keyword>
<evidence type="ECO:0000256" key="7">
    <source>
        <dbReference type="ARBA" id="ARBA00022946"/>
    </source>
</evidence>
<evidence type="ECO:0000313" key="13">
    <source>
        <dbReference type="EMBL" id="GEU77386.1"/>
    </source>
</evidence>
<dbReference type="AlphaFoldDB" id="A0A6L2MTS6"/>
<evidence type="ECO:0000256" key="2">
    <source>
        <dbReference type="ARBA" id="ARBA00010111"/>
    </source>
</evidence>
<keyword evidence="6" id="KW-0694">RNA-binding</keyword>
<evidence type="ECO:0000256" key="9">
    <source>
        <dbReference type="ARBA" id="ARBA00023274"/>
    </source>
</evidence>
<dbReference type="PANTHER" id="PTHR14503:SF4">
    <property type="entry name" value="LARGE RIBOSOMAL SUBUNIT PROTEIN BL34M"/>
    <property type="match status" value="1"/>
</dbReference>
<dbReference type="NCBIfam" id="TIGR01030">
    <property type="entry name" value="rpmH_bact"/>
    <property type="match status" value="1"/>
</dbReference>
<proteinExistence type="inferred from homology"/>
<name>A0A6L2MTS6_TANCI</name>
<dbReference type="Gene3D" id="1.10.287.3980">
    <property type="match status" value="1"/>
</dbReference>
<dbReference type="GO" id="GO:0005762">
    <property type="term" value="C:mitochondrial large ribosomal subunit"/>
    <property type="evidence" value="ECO:0007669"/>
    <property type="project" value="TreeGrafter"/>
</dbReference>
<dbReference type="PANTHER" id="PTHR14503">
    <property type="entry name" value="MITOCHONDRIAL RIBOSOMAL PROTEIN 34 FAMILY MEMBER"/>
    <property type="match status" value="1"/>
</dbReference>
<evidence type="ECO:0000256" key="8">
    <source>
        <dbReference type="ARBA" id="ARBA00022980"/>
    </source>
</evidence>
<keyword evidence="7" id="KW-0809">Transit peptide</keyword>
<evidence type="ECO:0000256" key="11">
    <source>
        <dbReference type="ARBA" id="ARBA00082786"/>
    </source>
</evidence>
<evidence type="ECO:0000256" key="12">
    <source>
        <dbReference type="ARBA" id="ARBA00083387"/>
    </source>
</evidence>
<evidence type="ECO:0000256" key="10">
    <source>
        <dbReference type="ARBA" id="ARBA00072529"/>
    </source>
</evidence>
<protein>
    <recommendedName>
        <fullName evidence="10">Large ribosomal subunit protein bL34c</fullName>
    </recommendedName>
    <alternativeName>
        <fullName evidence="12">50S ribosomal protein L34, chloroplastic</fullName>
    </alternativeName>
    <alternativeName>
        <fullName evidence="11">CL34</fullName>
    </alternativeName>
</protein>
<gene>
    <name evidence="13" type="ORF">Tci_049364</name>
</gene>
<dbReference type="HAMAP" id="MF_00391">
    <property type="entry name" value="Ribosomal_bL34"/>
    <property type="match status" value="1"/>
</dbReference>
<keyword evidence="9" id="KW-0687">Ribonucleoprotein</keyword>
<dbReference type="InterPro" id="IPR000271">
    <property type="entry name" value="Ribosomal_bL34"/>
</dbReference>
<dbReference type="FunFam" id="1.10.287.3980:FF:000002">
    <property type="entry name" value="50S ribosomal protein L34"/>
    <property type="match status" value="1"/>
</dbReference>
<evidence type="ECO:0000256" key="6">
    <source>
        <dbReference type="ARBA" id="ARBA00022884"/>
    </source>
</evidence>
<dbReference type="GO" id="GO:0019843">
    <property type="term" value="F:rRNA binding"/>
    <property type="evidence" value="ECO:0007669"/>
    <property type="project" value="UniProtKB-KW"/>
</dbReference>
<evidence type="ECO:0000256" key="1">
    <source>
        <dbReference type="ARBA" id="ARBA00004229"/>
    </source>
</evidence>
<organism evidence="13">
    <name type="scientific">Tanacetum cinerariifolium</name>
    <name type="common">Dalmatian daisy</name>
    <name type="synonym">Chrysanthemum cinerariifolium</name>
    <dbReference type="NCBI Taxonomy" id="118510"/>
    <lineage>
        <taxon>Eukaryota</taxon>
        <taxon>Viridiplantae</taxon>
        <taxon>Streptophyta</taxon>
        <taxon>Embryophyta</taxon>
        <taxon>Tracheophyta</taxon>
        <taxon>Spermatophyta</taxon>
        <taxon>Magnoliopsida</taxon>
        <taxon>eudicotyledons</taxon>
        <taxon>Gunneridae</taxon>
        <taxon>Pentapetalae</taxon>
        <taxon>asterids</taxon>
        <taxon>campanulids</taxon>
        <taxon>Asterales</taxon>
        <taxon>Asteraceae</taxon>
        <taxon>Asteroideae</taxon>
        <taxon>Anthemideae</taxon>
        <taxon>Anthemidinae</taxon>
        <taxon>Tanacetum</taxon>
    </lineage>
</organism>
<dbReference type="GO" id="GO:0006412">
    <property type="term" value="P:translation"/>
    <property type="evidence" value="ECO:0007669"/>
    <property type="project" value="InterPro"/>
</dbReference>
<evidence type="ECO:0000256" key="5">
    <source>
        <dbReference type="ARBA" id="ARBA00022730"/>
    </source>
</evidence>
<comment type="similarity">
    <text evidence="2">Belongs to the bacterial ribosomal protein bL34 family.</text>
</comment>
<dbReference type="Pfam" id="PF00468">
    <property type="entry name" value="Ribosomal_L34"/>
    <property type="match status" value="1"/>
</dbReference>
<keyword evidence="8 13" id="KW-0689">Ribosomal protein</keyword>
<comment type="caution">
    <text evidence="13">The sequence shown here is derived from an EMBL/GenBank/DDBJ whole genome shotgun (WGS) entry which is preliminary data.</text>
</comment>
<sequence>MHISHFSQLFTSYTYYSVSLSLKPVAATGLLHSSFVSSSSLSLPSSSASSFPGSSLGLDFSSRGAIEPVTRRSLVVRAGKKFQLAQTKKSRSRKSLARVHGFRLRMRTTNGRAVLKRRRAKGRWILCTKSNPSSGKRA</sequence>
<comment type="subcellular location">
    <subcellularLocation>
        <location evidence="1">Plastid</location>
        <location evidence="1">Chloroplast</location>
    </subcellularLocation>
</comment>
<keyword evidence="5" id="KW-0699">rRNA-binding</keyword>